<dbReference type="Pfam" id="PF07727">
    <property type="entry name" value="RVT_2"/>
    <property type="match status" value="1"/>
</dbReference>
<evidence type="ECO:0000256" key="1">
    <source>
        <dbReference type="SAM" id="MobiDB-lite"/>
    </source>
</evidence>
<dbReference type="EMBL" id="JABXXO010000007">
    <property type="protein sequence ID" value="KAF7773601.1"/>
    <property type="molecule type" value="Genomic_DNA"/>
</dbReference>
<sequence length="334" mass="37254">MVHVWNMLPTASLLGTTPFQAFYKQKPDVSHLRAIPSFACLPESLPLSNDTSSYSGLPPLQDEGGDNHFPPARPKTPTPSASVPPEEKPVLPLPLPVIPPFIPPVIPPVTPPQIHAPLPMTPPTAGAPLEPPHVPRRIGRVRKPPGQWWKLKQPDLAGNESDLDDEAALLADSEFCEVKFAVAVSGADSRSYRLAMKSPDSDCWTEACNTEILNLEANGTWELMELPPGKKVVNSGWVYKVEQLADGSIERYRARLVAKGYSQRPGFDFTEYISILLVRRVSRHIPAAFYYSPVTEAPNYSILRKRIQHDEVKRYQERKETETETKQIETLIQT</sequence>
<gene>
    <name evidence="3" type="ORF">Agabi119p4_5768</name>
</gene>
<name>A0A8H7F2G4_AGABI</name>
<organism evidence="3 4">
    <name type="scientific">Agaricus bisporus var. burnettii</name>
    <dbReference type="NCBI Taxonomy" id="192524"/>
    <lineage>
        <taxon>Eukaryota</taxon>
        <taxon>Fungi</taxon>
        <taxon>Dikarya</taxon>
        <taxon>Basidiomycota</taxon>
        <taxon>Agaricomycotina</taxon>
        <taxon>Agaricomycetes</taxon>
        <taxon>Agaricomycetidae</taxon>
        <taxon>Agaricales</taxon>
        <taxon>Agaricineae</taxon>
        <taxon>Agaricaceae</taxon>
        <taxon>Agaricus</taxon>
    </lineage>
</organism>
<dbReference type="InterPro" id="IPR013103">
    <property type="entry name" value="RVT_2"/>
</dbReference>
<reference evidence="3 4" key="1">
    <citation type="journal article" name="Sci. Rep.">
        <title>Telomere-to-telomere assembled and centromere annotated genomes of the two main subspecies of the button mushroom Agaricus bisporus reveal especially polymorphic chromosome ends.</title>
        <authorList>
            <person name="Sonnenberg A.S.M."/>
            <person name="Sedaghat-Telgerd N."/>
            <person name="Lavrijssen B."/>
            <person name="Ohm R.A."/>
            <person name="Hendrickx P.M."/>
            <person name="Scholtmeijer K."/>
            <person name="Baars J.J.P."/>
            <person name="van Peer A."/>
        </authorList>
    </citation>
    <scope>NUCLEOTIDE SEQUENCE [LARGE SCALE GENOMIC DNA]</scope>
    <source>
        <strain evidence="3 4">H119_p4</strain>
    </source>
</reference>
<proteinExistence type="predicted"/>
<dbReference type="AlphaFoldDB" id="A0A8H7F2G4"/>
<evidence type="ECO:0000259" key="2">
    <source>
        <dbReference type="Pfam" id="PF07727"/>
    </source>
</evidence>
<dbReference type="Proteomes" id="UP000629468">
    <property type="component" value="Unassembled WGS sequence"/>
</dbReference>
<feature type="region of interest" description="Disordered" evidence="1">
    <location>
        <begin position="49"/>
        <end position="88"/>
    </location>
</feature>
<feature type="domain" description="Reverse transcriptase Ty1/copia-type" evidence="2">
    <location>
        <begin position="218"/>
        <end position="274"/>
    </location>
</feature>
<comment type="caution">
    <text evidence="3">The sequence shown here is derived from an EMBL/GenBank/DDBJ whole genome shotgun (WGS) entry which is preliminary data.</text>
</comment>
<evidence type="ECO:0000313" key="3">
    <source>
        <dbReference type="EMBL" id="KAF7773601.1"/>
    </source>
</evidence>
<protein>
    <recommendedName>
        <fullName evidence="2">Reverse transcriptase Ty1/copia-type domain-containing protein</fullName>
    </recommendedName>
</protein>
<evidence type="ECO:0000313" key="4">
    <source>
        <dbReference type="Proteomes" id="UP000629468"/>
    </source>
</evidence>
<accession>A0A8H7F2G4</accession>